<reference evidence="2" key="1">
    <citation type="journal article" date="2019" name="Int. J. Syst. Evol. Microbiol.">
        <title>The Global Catalogue of Microorganisms (GCM) 10K type strain sequencing project: providing services to taxonomists for standard genome sequencing and annotation.</title>
        <authorList>
            <consortium name="The Broad Institute Genomics Platform"/>
            <consortium name="The Broad Institute Genome Sequencing Center for Infectious Disease"/>
            <person name="Wu L."/>
            <person name="Ma J."/>
        </authorList>
    </citation>
    <scope>NUCLEOTIDE SEQUENCE [LARGE SCALE GENOMIC DNA]</scope>
    <source>
        <strain evidence="2">CGMCC 4.7319</strain>
    </source>
</reference>
<evidence type="ECO:0000313" key="1">
    <source>
        <dbReference type="EMBL" id="GGM79762.1"/>
    </source>
</evidence>
<organism evidence="1 2">
    <name type="scientific">Lentzea pudingi</name>
    <dbReference type="NCBI Taxonomy" id="1789439"/>
    <lineage>
        <taxon>Bacteria</taxon>
        <taxon>Bacillati</taxon>
        <taxon>Actinomycetota</taxon>
        <taxon>Actinomycetes</taxon>
        <taxon>Pseudonocardiales</taxon>
        <taxon>Pseudonocardiaceae</taxon>
        <taxon>Lentzea</taxon>
    </lineage>
</organism>
<dbReference type="Pfam" id="PF02620">
    <property type="entry name" value="YceD"/>
    <property type="match status" value="1"/>
</dbReference>
<protein>
    <submittedName>
        <fullName evidence="1">Metal-binding protein</fullName>
    </submittedName>
</protein>
<dbReference type="EMBL" id="BMNC01000002">
    <property type="protein sequence ID" value="GGM79762.1"/>
    <property type="molecule type" value="Genomic_DNA"/>
</dbReference>
<gene>
    <name evidence="1" type="ORF">GCM10011609_14460</name>
</gene>
<dbReference type="InterPro" id="IPR003772">
    <property type="entry name" value="YceD"/>
</dbReference>
<accession>A0ABQ2HG66</accession>
<keyword evidence="2" id="KW-1185">Reference proteome</keyword>
<dbReference type="Proteomes" id="UP000597656">
    <property type="component" value="Unassembled WGS sequence"/>
</dbReference>
<evidence type="ECO:0000313" key="2">
    <source>
        <dbReference type="Proteomes" id="UP000597656"/>
    </source>
</evidence>
<name>A0ABQ2HG66_9PSEU</name>
<comment type="caution">
    <text evidence="1">The sequence shown here is derived from an EMBL/GenBank/DDBJ whole genome shotgun (WGS) entry which is preliminary data.</text>
</comment>
<dbReference type="PANTHER" id="PTHR34374:SF1">
    <property type="entry name" value="LARGE RIBOSOMAL RNA SUBUNIT ACCUMULATION PROTEIN YCED HOMOLOG 1, CHLOROPLASTIC"/>
    <property type="match status" value="1"/>
</dbReference>
<proteinExistence type="predicted"/>
<sequence>MIRATSDRCDHLPISRAGASSRTLDRLDVVGPRQQNPKIMTEHRHASTRPTASSPWVIDTRDIGRRAGLSRPLVRSVPGEGVGLLGVIAVPEGGEVELDLLVESVVEGLLVSGTASAKVEGECSRCLEPLTDEVEVRVTELYAWPDSTTDETTDEHEVSRIVNDLIDLEPVVRDAIVLALPQAPLCEPDCKGLCSECGGRWAELGPDHGHETIDPRWAALQERFSDDNNEEK</sequence>
<dbReference type="PANTHER" id="PTHR34374">
    <property type="entry name" value="LARGE RIBOSOMAL RNA SUBUNIT ACCUMULATION PROTEIN YCED HOMOLOG 1, CHLOROPLASTIC"/>
    <property type="match status" value="1"/>
</dbReference>